<accession>A0A1I6UVC6</accession>
<evidence type="ECO:0000256" key="1">
    <source>
        <dbReference type="ARBA" id="ARBA00023002"/>
    </source>
</evidence>
<dbReference type="GO" id="GO:0016491">
    <property type="term" value="F:oxidoreductase activity"/>
    <property type="evidence" value="ECO:0007669"/>
    <property type="project" value="UniProtKB-KW"/>
</dbReference>
<evidence type="ECO:0000256" key="2">
    <source>
        <dbReference type="SAM" id="MobiDB-lite"/>
    </source>
</evidence>
<dbReference type="SUPFAM" id="SSF54373">
    <property type="entry name" value="FAD-linked reductases, C-terminal domain"/>
    <property type="match status" value="1"/>
</dbReference>
<dbReference type="Pfam" id="PF01266">
    <property type="entry name" value="DAO"/>
    <property type="match status" value="1"/>
</dbReference>
<protein>
    <submittedName>
        <fullName evidence="4">D-amino-acid dehydrogenase</fullName>
    </submittedName>
</protein>
<dbReference type="SUPFAM" id="SSF51905">
    <property type="entry name" value="FAD/NAD(P)-binding domain"/>
    <property type="match status" value="1"/>
</dbReference>
<reference evidence="5" key="1">
    <citation type="submission" date="2016-10" db="EMBL/GenBank/DDBJ databases">
        <authorList>
            <person name="Varghese N."/>
            <person name="Submissions S."/>
        </authorList>
    </citation>
    <scope>NUCLEOTIDE SEQUENCE [LARGE SCALE GENOMIC DNA]</scope>
    <source>
        <strain evidence="5">DSM 26894</strain>
    </source>
</reference>
<keyword evidence="5" id="KW-1185">Reference proteome</keyword>
<evidence type="ECO:0000313" key="5">
    <source>
        <dbReference type="Proteomes" id="UP000199392"/>
    </source>
</evidence>
<proteinExistence type="predicted"/>
<gene>
    <name evidence="4" type="ORF">SAMN04488050_10930</name>
</gene>
<keyword evidence="1" id="KW-0560">Oxidoreductase</keyword>
<evidence type="ECO:0000259" key="3">
    <source>
        <dbReference type="Pfam" id="PF01266"/>
    </source>
</evidence>
<dbReference type="EMBL" id="FOZW01000009">
    <property type="protein sequence ID" value="SFT05350.1"/>
    <property type="molecule type" value="Genomic_DNA"/>
</dbReference>
<feature type="domain" description="FAD dependent oxidoreductase" evidence="3">
    <location>
        <begin position="7"/>
        <end position="404"/>
    </location>
</feature>
<sequence length="448" mass="48743">MEPTSKHVVVIGAGIIGASAALRLAEDGHRVTLLEAEEPGGPHSPSFGNGTFLSPASIIPMSGPGLWRNVPGYLFDRTGPLTIRWRHLPRLAPWLVRFLLSGWTEARFRRTATALSTLLRDAPERHAEIAGRMGRPELIRRTGLIHAFIDRADMAKERLAWEVRRDLGVKMTELGADELHRHLPALSSDYTFAILVNEGAHCVDPGTYVAALADQARRLGATLRRSRATGFDIRDGVLLGVETQDGTIPCDAAVIACGCRSKPLARRAGDRVPMESERGYYVEVPAPAIDLSIPVMPQEGRMANVITAHGLRASGQVELASDDAAPDWRRSDILLRHLNRTWPGLKMDPEDPSLRRWQGNRPSTPDGKPVISPASGCQQIVHAFGHGHMGLAAGPMTAEIVAALVAGRTPPIEISPFAAARFKWRGRGTKRVSGGQPGRDLHPIRREA</sequence>
<feature type="compositionally biased region" description="Basic and acidic residues" evidence="2">
    <location>
        <begin position="439"/>
        <end position="448"/>
    </location>
</feature>
<organism evidence="4 5">
    <name type="scientific">Alloyangia pacifica</name>
    <dbReference type="NCBI Taxonomy" id="311180"/>
    <lineage>
        <taxon>Bacteria</taxon>
        <taxon>Pseudomonadati</taxon>
        <taxon>Pseudomonadota</taxon>
        <taxon>Alphaproteobacteria</taxon>
        <taxon>Rhodobacterales</taxon>
        <taxon>Roseobacteraceae</taxon>
        <taxon>Alloyangia</taxon>
    </lineage>
</organism>
<dbReference type="InterPro" id="IPR036188">
    <property type="entry name" value="FAD/NAD-bd_sf"/>
</dbReference>
<evidence type="ECO:0000313" key="4">
    <source>
        <dbReference type="EMBL" id="SFT05350.1"/>
    </source>
</evidence>
<dbReference type="OrthoDB" id="9805337at2"/>
<dbReference type="RefSeq" id="WP_092430246.1">
    <property type="nucleotide sequence ID" value="NZ_FNCL01000018.1"/>
</dbReference>
<feature type="region of interest" description="Disordered" evidence="2">
    <location>
        <begin position="427"/>
        <end position="448"/>
    </location>
</feature>
<dbReference type="Proteomes" id="UP000199392">
    <property type="component" value="Unassembled WGS sequence"/>
</dbReference>
<dbReference type="PANTHER" id="PTHR13847:SF289">
    <property type="entry name" value="GLYCINE OXIDASE"/>
    <property type="match status" value="1"/>
</dbReference>
<name>A0A1I6UVC6_9RHOB</name>
<dbReference type="Gene3D" id="3.50.50.60">
    <property type="entry name" value="FAD/NAD(P)-binding domain"/>
    <property type="match status" value="2"/>
</dbReference>
<dbReference type="STRING" id="311180.SAMN04488050_10930"/>
<dbReference type="PANTHER" id="PTHR13847">
    <property type="entry name" value="SARCOSINE DEHYDROGENASE-RELATED"/>
    <property type="match status" value="1"/>
</dbReference>
<dbReference type="AlphaFoldDB" id="A0A1I6UVC6"/>
<dbReference type="GO" id="GO:0005737">
    <property type="term" value="C:cytoplasm"/>
    <property type="evidence" value="ECO:0007669"/>
    <property type="project" value="TreeGrafter"/>
</dbReference>
<dbReference type="Gene3D" id="3.30.9.10">
    <property type="entry name" value="D-Amino Acid Oxidase, subunit A, domain 2"/>
    <property type="match status" value="1"/>
</dbReference>
<dbReference type="InterPro" id="IPR006076">
    <property type="entry name" value="FAD-dep_OxRdtase"/>
</dbReference>